<gene>
    <name evidence="2" type="ORF">S06H3_41499</name>
</gene>
<keyword evidence="1" id="KW-1133">Transmembrane helix</keyword>
<evidence type="ECO:0000313" key="2">
    <source>
        <dbReference type="EMBL" id="GAI45474.1"/>
    </source>
</evidence>
<feature type="transmembrane region" description="Helical" evidence="1">
    <location>
        <begin position="161"/>
        <end position="179"/>
    </location>
</feature>
<feature type="transmembrane region" description="Helical" evidence="1">
    <location>
        <begin position="83"/>
        <end position="104"/>
    </location>
</feature>
<sequence length="265" mass="30807">FKDYKITGVGLGSFMIELPNYHQLNNSAVKIIDFTGNYYLQFLSELGLPGLLLILFIFFLIIKKVFYYYKNQKLVGKTDRTGWFLTGFFISFISMVILLFLGPHTNFNEIQFSFWLIIGLMLVFIKVKESEFSKLNYNKVKNYKCSLNIVNRIRLGLKQRISLILIILIFSGSFFISSWTSLSVNVRQNLVGWENKYGFYKVETIDGETFRWISIDAGEVIENKGKKLIVPVKDADPAGHLLPLFIRFFIDNNLVKVVRISDKQW</sequence>
<keyword evidence="1" id="KW-0472">Membrane</keyword>
<protein>
    <submittedName>
        <fullName evidence="2">Uncharacterized protein</fullName>
    </submittedName>
</protein>
<feature type="non-terminal residue" evidence="2">
    <location>
        <position position="1"/>
    </location>
</feature>
<reference evidence="2" key="1">
    <citation type="journal article" date="2014" name="Front. Microbiol.">
        <title>High frequency of phylogenetically diverse reductive dehalogenase-homologous genes in deep subseafloor sedimentary metagenomes.</title>
        <authorList>
            <person name="Kawai M."/>
            <person name="Futagami T."/>
            <person name="Toyoda A."/>
            <person name="Takaki Y."/>
            <person name="Nishi S."/>
            <person name="Hori S."/>
            <person name="Arai W."/>
            <person name="Tsubouchi T."/>
            <person name="Morono Y."/>
            <person name="Uchiyama I."/>
            <person name="Ito T."/>
            <person name="Fujiyama A."/>
            <person name="Inagaki F."/>
            <person name="Takami H."/>
        </authorList>
    </citation>
    <scope>NUCLEOTIDE SEQUENCE</scope>
    <source>
        <strain evidence="2">Expedition CK06-06</strain>
    </source>
</reference>
<name>X1QQE4_9ZZZZ</name>
<dbReference type="AlphaFoldDB" id="X1QQE4"/>
<evidence type="ECO:0000256" key="1">
    <source>
        <dbReference type="SAM" id="Phobius"/>
    </source>
</evidence>
<feature type="transmembrane region" description="Helical" evidence="1">
    <location>
        <begin position="38"/>
        <end position="62"/>
    </location>
</feature>
<comment type="caution">
    <text evidence="2">The sequence shown here is derived from an EMBL/GenBank/DDBJ whole genome shotgun (WGS) entry which is preliminary data.</text>
</comment>
<accession>X1QQE4</accession>
<keyword evidence="1" id="KW-0812">Transmembrane</keyword>
<organism evidence="2">
    <name type="scientific">marine sediment metagenome</name>
    <dbReference type="NCBI Taxonomy" id="412755"/>
    <lineage>
        <taxon>unclassified sequences</taxon>
        <taxon>metagenomes</taxon>
        <taxon>ecological metagenomes</taxon>
    </lineage>
</organism>
<feature type="non-terminal residue" evidence="2">
    <location>
        <position position="265"/>
    </location>
</feature>
<proteinExistence type="predicted"/>
<feature type="transmembrane region" description="Helical" evidence="1">
    <location>
        <begin position="110"/>
        <end position="127"/>
    </location>
</feature>
<dbReference type="EMBL" id="BARV01025582">
    <property type="protein sequence ID" value="GAI45474.1"/>
    <property type="molecule type" value="Genomic_DNA"/>
</dbReference>